<name>A0A183S8M8_SCHSO</name>
<evidence type="ECO:0000313" key="3">
    <source>
        <dbReference type="WBParaSite" id="SSLN_0000060101-mRNA-1"/>
    </source>
</evidence>
<reference evidence="1 2" key="2">
    <citation type="submission" date="2018-11" db="EMBL/GenBank/DDBJ databases">
        <authorList>
            <consortium name="Pathogen Informatics"/>
        </authorList>
    </citation>
    <scope>NUCLEOTIDE SEQUENCE [LARGE SCALE GENOMIC DNA]</scope>
    <source>
        <strain evidence="1 2">NST_G2</strain>
    </source>
</reference>
<sequence>MILLGMPVFQFIRICPKAQRDEWNAHSDPEVYRPSDVRSGHFFVINRTTDLASTVGRFYELFAPPSGTLTAAAAAAVGVPGTAAHPSKEATSLGDQDVLVEVEDEAGVEDVEPSAAFFSDVRVEGAPSREFLQSAPPLPQQVFEEGSSPRSPPSTAIFYSLPYPDLEGRGLVMSVSQAFYDNDLFLGVMGVDVHVADLLDQVVHFGGGGQRVGHGSSSAFIVHAPNGYTVSHPTLNDLLASPATTAPPPPLAFGTAAVTTSPPALRNAIGRGEADTNLWLLADSLMGSAQSALPPKPILHADISQFERVPGFETRVRPRLLTEDNGTVILTVQADPSQTPDLASTGLWVSTASTTTGAVKTTNSTQTLLNVIYRWKRIRDPETSFVVVVRTVEAPSTPQQQLAELIPNFDSCYHRLDLFKRDYACLYLRQLATFSIESDETCCIKGAVATGEARRSLRAGVCLAPTDGVAEGWRRSGDGG</sequence>
<dbReference type="InterPro" id="IPR051173">
    <property type="entry name" value="Ca_channel_alpha-2/delta"/>
</dbReference>
<dbReference type="STRING" id="70667.A0A183S8M8"/>
<protein>
    <submittedName>
        <fullName evidence="3">START domain-containing protein</fullName>
    </submittedName>
</protein>
<dbReference type="GO" id="GO:0005891">
    <property type="term" value="C:voltage-gated calcium channel complex"/>
    <property type="evidence" value="ECO:0007669"/>
    <property type="project" value="TreeGrafter"/>
</dbReference>
<dbReference type="WBParaSite" id="SSLN_0000060101-mRNA-1">
    <property type="protein sequence ID" value="SSLN_0000060101-mRNA-1"/>
    <property type="gene ID" value="SSLN_0000060101"/>
</dbReference>
<dbReference type="EMBL" id="UYSU01000463">
    <property type="protein sequence ID" value="VDL85832.1"/>
    <property type="molecule type" value="Genomic_DNA"/>
</dbReference>
<accession>A0A183S8M8</accession>
<evidence type="ECO:0000313" key="2">
    <source>
        <dbReference type="Proteomes" id="UP000275846"/>
    </source>
</evidence>
<dbReference type="GO" id="GO:0005245">
    <property type="term" value="F:voltage-gated calcium channel activity"/>
    <property type="evidence" value="ECO:0007669"/>
    <property type="project" value="TreeGrafter"/>
</dbReference>
<dbReference type="Gene3D" id="3.30.450.20">
    <property type="entry name" value="PAS domain"/>
    <property type="match status" value="1"/>
</dbReference>
<organism evidence="3">
    <name type="scientific">Schistocephalus solidus</name>
    <name type="common">Tapeworm</name>
    <dbReference type="NCBI Taxonomy" id="70667"/>
    <lineage>
        <taxon>Eukaryota</taxon>
        <taxon>Metazoa</taxon>
        <taxon>Spiralia</taxon>
        <taxon>Lophotrochozoa</taxon>
        <taxon>Platyhelminthes</taxon>
        <taxon>Cestoda</taxon>
        <taxon>Eucestoda</taxon>
        <taxon>Diphyllobothriidea</taxon>
        <taxon>Diphyllobothriidae</taxon>
        <taxon>Schistocephalus</taxon>
    </lineage>
</organism>
<dbReference type="PANTHER" id="PTHR10166">
    <property type="entry name" value="VOLTAGE-DEPENDENT CALCIUM CHANNEL SUBUNIT ALPHA-2/DELTA-RELATED"/>
    <property type="match status" value="1"/>
</dbReference>
<dbReference type="OrthoDB" id="10009339at2759"/>
<proteinExistence type="predicted"/>
<keyword evidence="2" id="KW-1185">Reference proteome</keyword>
<dbReference type="PANTHER" id="PTHR10166:SF66">
    <property type="entry name" value="VWFA AND CACHE DOMAIN-CONTAINING PROTEIN CG16868"/>
    <property type="match status" value="1"/>
</dbReference>
<gene>
    <name evidence="1" type="ORF">SSLN_LOCUS576</name>
</gene>
<evidence type="ECO:0000313" key="1">
    <source>
        <dbReference type="EMBL" id="VDL85832.1"/>
    </source>
</evidence>
<dbReference type="Proteomes" id="UP000275846">
    <property type="component" value="Unassembled WGS sequence"/>
</dbReference>
<reference evidence="3" key="1">
    <citation type="submission" date="2016-06" db="UniProtKB">
        <authorList>
            <consortium name="WormBaseParasite"/>
        </authorList>
    </citation>
    <scope>IDENTIFICATION</scope>
</reference>
<dbReference type="AlphaFoldDB" id="A0A183S8M8"/>